<name>Q2H8E3_CHAGB</name>
<reference evidence="3" key="1">
    <citation type="journal article" date="2015" name="Genome Announc.">
        <title>Draft genome sequence of the cellulolytic fungus Chaetomium globosum.</title>
        <authorList>
            <person name="Cuomo C.A."/>
            <person name="Untereiner W.A."/>
            <person name="Ma L.-J."/>
            <person name="Grabherr M."/>
            <person name="Birren B.W."/>
        </authorList>
    </citation>
    <scope>NUCLEOTIDE SEQUENCE [LARGE SCALE GENOMIC DNA]</scope>
    <source>
        <strain evidence="3">ATCC 6205 / CBS 148.51 / DSM 1962 / NBRC 6347 / NRRL 1970</strain>
    </source>
</reference>
<evidence type="ECO:0000313" key="3">
    <source>
        <dbReference type="Proteomes" id="UP000001056"/>
    </source>
</evidence>
<dbReference type="Gene3D" id="1.10.630.10">
    <property type="entry name" value="Cytochrome P450"/>
    <property type="match status" value="1"/>
</dbReference>
<dbReference type="VEuPathDB" id="FungiDB:CHGG_03511"/>
<proteinExistence type="predicted"/>
<dbReference type="OrthoDB" id="1470350at2759"/>
<feature type="region of interest" description="Disordered" evidence="1">
    <location>
        <begin position="417"/>
        <end position="550"/>
    </location>
</feature>
<protein>
    <submittedName>
        <fullName evidence="2">Uncharacterized protein</fullName>
    </submittedName>
</protein>
<feature type="region of interest" description="Disordered" evidence="1">
    <location>
        <begin position="1"/>
        <end position="36"/>
    </location>
</feature>
<dbReference type="eggNOG" id="KOG0157">
    <property type="taxonomic scope" value="Eukaryota"/>
</dbReference>
<accession>Q2H8E3</accession>
<dbReference type="GO" id="GO:0020037">
    <property type="term" value="F:heme binding"/>
    <property type="evidence" value="ECO:0007669"/>
    <property type="project" value="InterPro"/>
</dbReference>
<feature type="compositionally biased region" description="Polar residues" evidence="1">
    <location>
        <begin position="1"/>
        <end position="11"/>
    </location>
</feature>
<keyword evidence="3" id="KW-1185">Reference proteome</keyword>
<dbReference type="EMBL" id="CH408030">
    <property type="protein sequence ID" value="EAQ91576.1"/>
    <property type="molecule type" value="Genomic_DNA"/>
</dbReference>
<organism evidence="2 3">
    <name type="scientific">Chaetomium globosum (strain ATCC 6205 / CBS 148.51 / DSM 1962 / NBRC 6347 / NRRL 1970)</name>
    <name type="common">Soil fungus</name>
    <dbReference type="NCBI Taxonomy" id="306901"/>
    <lineage>
        <taxon>Eukaryota</taxon>
        <taxon>Fungi</taxon>
        <taxon>Dikarya</taxon>
        <taxon>Ascomycota</taxon>
        <taxon>Pezizomycotina</taxon>
        <taxon>Sordariomycetes</taxon>
        <taxon>Sordariomycetidae</taxon>
        <taxon>Sordariales</taxon>
        <taxon>Chaetomiaceae</taxon>
        <taxon>Chaetomium</taxon>
    </lineage>
</organism>
<dbReference type="SUPFAM" id="SSF48264">
    <property type="entry name" value="Cytochrome P450"/>
    <property type="match status" value="1"/>
</dbReference>
<dbReference type="InParanoid" id="Q2H8E3"/>
<dbReference type="GO" id="GO:0005506">
    <property type="term" value="F:iron ion binding"/>
    <property type="evidence" value="ECO:0007669"/>
    <property type="project" value="InterPro"/>
</dbReference>
<evidence type="ECO:0000256" key="1">
    <source>
        <dbReference type="SAM" id="MobiDB-lite"/>
    </source>
</evidence>
<dbReference type="RefSeq" id="XP_001230027.1">
    <property type="nucleotide sequence ID" value="XM_001230026.1"/>
</dbReference>
<feature type="compositionally biased region" description="Gly residues" evidence="1">
    <location>
        <begin position="536"/>
        <end position="550"/>
    </location>
</feature>
<evidence type="ECO:0000313" key="2">
    <source>
        <dbReference type="EMBL" id="EAQ91576.1"/>
    </source>
</evidence>
<sequence>MSIQSDSNKSSAGPLPTPELSNQLQHPSRRHPVQPRCRQQVFGDIPEMMGYVMRTKRVFDWLTSLTARHQSPIIQAFIAPMALPWVVVTDPFESQDILLRRTKEFDRSGFFGDLIGGILPEQHIQFVSTDSRYKNNRHLINHLMAPSFITEVSGPQLYKAASTLIKLWEIKCDTAEGHLFHAHHDITYMALDSIFAGFFGHPEAESITTSRVRTVSQWEAKREKKLLASLDEPVEFPEPELPAIFAAAITLANSVTTPNFFPCPRSLLGDAAVTQFDTISALLSEPTMQPVSGDLGNSVFNVMEDSLFLLPSLHAFTKAEAANHRPTTEVSRTSRLESLPAELTSQILTSLASLDDPKADASPVLSQNHRADRNPPMLDCVFRTTLGGNVVVDAFLTQRISSRISILGPGNWDPNCRRHEHWQPTTRRPLRRTVPRLTPHKREAALMESPDPGTQTSKHEVITNPPFPIRGKPTHPGGRSAAQQPRLQGPRIPAPNHDNPHHMQSSPPTNQLQPPPQKQPPRHLTEPLTQQVELGAGEGGGVDCGTGCGG</sequence>
<dbReference type="STRING" id="306901.Q2H8E3"/>
<dbReference type="GO" id="GO:0004497">
    <property type="term" value="F:monooxygenase activity"/>
    <property type="evidence" value="ECO:0007669"/>
    <property type="project" value="InterPro"/>
</dbReference>
<dbReference type="AlphaFoldDB" id="Q2H8E3"/>
<dbReference type="HOGENOM" id="CLU_495201_0_0_1"/>
<dbReference type="Proteomes" id="UP000001056">
    <property type="component" value="Unassembled WGS sequence"/>
</dbReference>
<dbReference type="GeneID" id="4388712"/>
<gene>
    <name evidence="2" type="ORF">CHGG_03511</name>
</gene>
<dbReference type="GO" id="GO:0016705">
    <property type="term" value="F:oxidoreductase activity, acting on paired donors, with incorporation or reduction of molecular oxygen"/>
    <property type="evidence" value="ECO:0007669"/>
    <property type="project" value="InterPro"/>
</dbReference>
<dbReference type="InterPro" id="IPR036396">
    <property type="entry name" value="Cyt_P450_sf"/>
</dbReference>